<dbReference type="InterPro" id="IPR013341">
    <property type="entry name" value="Mandelate_racemase_N_dom"/>
</dbReference>
<proteinExistence type="inferred from homology"/>
<dbReference type="SUPFAM" id="SSF54826">
    <property type="entry name" value="Enolase N-terminal domain-like"/>
    <property type="match status" value="1"/>
</dbReference>
<gene>
    <name evidence="7" type="ORF">RM519_05920</name>
</gene>
<dbReference type="SFLD" id="SFLDG00180">
    <property type="entry name" value="muconate_cycloisomerase"/>
    <property type="match status" value="1"/>
</dbReference>
<evidence type="ECO:0000256" key="3">
    <source>
        <dbReference type="ARBA" id="ARBA00022842"/>
    </source>
</evidence>
<dbReference type="InterPro" id="IPR029017">
    <property type="entry name" value="Enolase-like_N"/>
</dbReference>
<dbReference type="PANTHER" id="PTHR48080">
    <property type="entry name" value="D-GALACTONATE DEHYDRATASE-RELATED"/>
    <property type="match status" value="1"/>
</dbReference>
<evidence type="ECO:0000256" key="2">
    <source>
        <dbReference type="ARBA" id="ARBA00022723"/>
    </source>
</evidence>
<dbReference type="InterPro" id="IPR034603">
    <property type="entry name" value="Dipeptide_epimerase"/>
</dbReference>
<dbReference type="PANTHER" id="PTHR48080:SF3">
    <property type="entry name" value="ENOLASE SUPERFAMILY MEMBER DDB_G0284701"/>
    <property type="match status" value="1"/>
</dbReference>
<dbReference type="Pfam" id="PF13378">
    <property type="entry name" value="MR_MLE_C"/>
    <property type="match status" value="1"/>
</dbReference>
<dbReference type="CDD" id="cd03319">
    <property type="entry name" value="L-Ala-DL-Glu_epimerase"/>
    <property type="match status" value="1"/>
</dbReference>
<dbReference type="SUPFAM" id="SSF51604">
    <property type="entry name" value="Enolase C-terminal domain-like"/>
    <property type="match status" value="1"/>
</dbReference>
<keyword evidence="8" id="KW-1185">Reference proteome</keyword>
<evidence type="ECO:0000256" key="5">
    <source>
        <dbReference type="RuleBase" id="RU366006"/>
    </source>
</evidence>
<evidence type="ECO:0000256" key="1">
    <source>
        <dbReference type="ARBA" id="ARBA00008031"/>
    </source>
</evidence>
<reference evidence="7 8" key="1">
    <citation type="submission" date="2023-09" db="EMBL/GenBank/DDBJ databases">
        <authorList>
            <person name="Rey-Velasco X."/>
        </authorList>
    </citation>
    <scope>NUCLEOTIDE SEQUENCE [LARGE SCALE GENOMIC DNA]</scope>
    <source>
        <strain evidence="7 8">P050</strain>
    </source>
</reference>
<dbReference type="EC" id="5.1.1.-" evidence="5"/>
<keyword evidence="3 5" id="KW-0460">Magnesium</keyword>
<dbReference type="InterPro" id="IPR029065">
    <property type="entry name" value="Enolase_C-like"/>
</dbReference>
<comment type="similarity">
    <text evidence="1 5">Belongs to the mandelate racemase/muconate lactonizing enzyme family.</text>
</comment>
<dbReference type="RefSeq" id="WP_311592711.1">
    <property type="nucleotide sequence ID" value="NZ_JAVRHV010000002.1"/>
</dbReference>
<accession>A0ABU2Y4M4</accession>
<feature type="domain" description="Mandelate racemase/muconate lactonizing enzyme C-terminal" evidence="6">
    <location>
        <begin position="138"/>
        <end position="227"/>
    </location>
</feature>
<keyword evidence="2 5" id="KW-0479">Metal-binding</keyword>
<organism evidence="7 8">
    <name type="scientific">Urechidicola vernalis</name>
    <dbReference type="NCBI Taxonomy" id="3075600"/>
    <lineage>
        <taxon>Bacteria</taxon>
        <taxon>Pseudomonadati</taxon>
        <taxon>Bacteroidota</taxon>
        <taxon>Flavobacteriia</taxon>
        <taxon>Flavobacteriales</taxon>
        <taxon>Flavobacteriaceae</taxon>
        <taxon>Urechidicola</taxon>
    </lineage>
</organism>
<keyword evidence="4 5" id="KW-0413">Isomerase</keyword>
<evidence type="ECO:0000256" key="4">
    <source>
        <dbReference type="ARBA" id="ARBA00023235"/>
    </source>
</evidence>
<evidence type="ECO:0000313" key="8">
    <source>
        <dbReference type="Proteomes" id="UP001252186"/>
    </source>
</evidence>
<dbReference type="SFLD" id="SFLDS00001">
    <property type="entry name" value="Enolase"/>
    <property type="match status" value="1"/>
</dbReference>
<dbReference type="Proteomes" id="UP001252186">
    <property type="component" value="Unassembled WGS sequence"/>
</dbReference>
<sequence>MKLTIQTTPFELPIKHPFTTARYTVHTQKTVVVSISDGVYTGLGEATVNPYYNSTAEKIQNSVSSIAHMIQNNSNATPEILWSLLEPHLKDDYFALCAIDCAFWDFYAQRNKKTTRSFWSSDTQKPPLSNFTIGIDSIEKMKSKINETPWPIYKIKLGTDEDVNIVSELRKISDANFRIDANCAWTVNETIENSIKLEKLDVEFIEQPLPADDWNGMKTLKKKSVLPLIADESCQRYEDVEKCAEGFHGINIKLMKCGGITSALRMIKKARELNLKVMAGCMTESSVGISSLVQIAQLLDYIDADGALLLKEDIADGIKITDGVIHYSSNTGSGASLIK</sequence>
<comment type="cofactor">
    <cofactor evidence="5">
        <name>Mg(2+)</name>
        <dbReference type="ChEBI" id="CHEBI:18420"/>
    </cofactor>
    <text evidence="5">Binds 1 Mg(2+) ion per subunit.</text>
</comment>
<dbReference type="SMART" id="SM00922">
    <property type="entry name" value="MR_MLE"/>
    <property type="match status" value="1"/>
</dbReference>
<dbReference type="EMBL" id="JAVRHV010000002">
    <property type="protein sequence ID" value="MDT0552776.1"/>
    <property type="molecule type" value="Genomic_DNA"/>
</dbReference>
<dbReference type="Gene3D" id="3.30.390.10">
    <property type="entry name" value="Enolase-like, N-terminal domain"/>
    <property type="match status" value="1"/>
</dbReference>
<evidence type="ECO:0000259" key="6">
    <source>
        <dbReference type="SMART" id="SM00922"/>
    </source>
</evidence>
<dbReference type="InterPro" id="IPR036849">
    <property type="entry name" value="Enolase-like_C_sf"/>
</dbReference>
<dbReference type="Gene3D" id="3.20.20.120">
    <property type="entry name" value="Enolase-like C-terminal domain"/>
    <property type="match status" value="1"/>
</dbReference>
<name>A0ABU2Y4M4_9FLAO</name>
<protein>
    <recommendedName>
        <fullName evidence="5">Dipeptide epimerase</fullName>
        <ecNumber evidence="5">5.1.1.-</ecNumber>
    </recommendedName>
</protein>
<comment type="caution">
    <text evidence="7">The sequence shown here is derived from an EMBL/GenBank/DDBJ whole genome shotgun (WGS) entry which is preliminary data.</text>
</comment>
<dbReference type="InterPro" id="IPR034593">
    <property type="entry name" value="DgoD-like"/>
</dbReference>
<dbReference type="Pfam" id="PF02746">
    <property type="entry name" value="MR_MLE_N"/>
    <property type="match status" value="1"/>
</dbReference>
<dbReference type="InterPro" id="IPR013342">
    <property type="entry name" value="Mandelate_racemase_C"/>
</dbReference>
<evidence type="ECO:0000313" key="7">
    <source>
        <dbReference type="EMBL" id="MDT0552776.1"/>
    </source>
</evidence>